<comment type="caution">
    <text evidence="3">The sequence shown here is derived from an EMBL/GenBank/DDBJ whole genome shotgun (WGS) entry which is preliminary data.</text>
</comment>
<dbReference type="Proteomes" id="UP000646738">
    <property type="component" value="Unassembled WGS sequence"/>
</dbReference>
<dbReference type="SMART" id="SM01012">
    <property type="entry name" value="ANTAR"/>
    <property type="match status" value="1"/>
</dbReference>
<dbReference type="InterPro" id="IPR011006">
    <property type="entry name" value="CheY-like_superfamily"/>
</dbReference>
<evidence type="ECO:0000256" key="1">
    <source>
        <dbReference type="SAM" id="MobiDB-lite"/>
    </source>
</evidence>
<dbReference type="Gene3D" id="1.10.10.10">
    <property type="entry name" value="Winged helix-like DNA-binding domain superfamily/Winged helix DNA-binding domain"/>
    <property type="match status" value="1"/>
</dbReference>
<dbReference type="PROSITE" id="PS50921">
    <property type="entry name" value="ANTAR"/>
    <property type="match status" value="1"/>
</dbReference>
<protein>
    <recommendedName>
        <fullName evidence="2">ANTAR domain-containing protein</fullName>
    </recommendedName>
</protein>
<dbReference type="Pfam" id="PF03861">
    <property type="entry name" value="ANTAR"/>
    <property type="match status" value="1"/>
</dbReference>
<dbReference type="SUPFAM" id="SSF52172">
    <property type="entry name" value="CheY-like"/>
    <property type="match status" value="1"/>
</dbReference>
<organism evidence="3 4">
    <name type="scientific">Streptomyces rubradiris</name>
    <name type="common">Streptomyces achromogenes subsp. rubradiris</name>
    <dbReference type="NCBI Taxonomy" id="285531"/>
    <lineage>
        <taxon>Bacteria</taxon>
        <taxon>Bacillati</taxon>
        <taxon>Actinomycetota</taxon>
        <taxon>Actinomycetes</taxon>
        <taxon>Kitasatosporales</taxon>
        <taxon>Streptomycetaceae</taxon>
        <taxon>Streptomyces</taxon>
    </lineage>
</organism>
<evidence type="ECO:0000259" key="2">
    <source>
        <dbReference type="PROSITE" id="PS50921"/>
    </source>
</evidence>
<dbReference type="RefSeq" id="WP_189991637.1">
    <property type="nucleotide sequence ID" value="NZ_BNCB01000003.1"/>
</dbReference>
<dbReference type="EMBL" id="BNEA01000001">
    <property type="protein sequence ID" value="GHI50207.1"/>
    <property type="molecule type" value="Genomic_DNA"/>
</dbReference>
<evidence type="ECO:0000313" key="3">
    <source>
        <dbReference type="EMBL" id="GHI50207.1"/>
    </source>
</evidence>
<keyword evidence="4" id="KW-1185">Reference proteome</keyword>
<reference evidence="4" key="1">
    <citation type="submission" date="2023-07" db="EMBL/GenBank/DDBJ databases">
        <title>Whole genome shotgun sequence of Streptomyces achromogenes subsp. rubradiris NBRC 14000.</title>
        <authorList>
            <person name="Komaki H."/>
            <person name="Tamura T."/>
        </authorList>
    </citation>
    <scope>NUCLEOTIDE SEQUENCE [LARGE SCALE GENOMIC DNA]</scope>
    <source>
        <strain evidence="4">NBRC 14000</strain>
    </source>
</reference>
<gene>
    <name evidence="3" type="ORF">Srubr_00530</name>
</gene>
<feature type="compositionally biased region" description="Low complexity" evidence="1">
    <location>
        <begin position="137"/>
        <end position="147"/>
    </location>
</feature>
<sequence length="170" mass="17860">MAFFALSRNQPLALLSATDLAAAYDRLLEENRHLRRAVTSHAVIDQAIGAVVVLGQIAPEEAWRALRDVSQRTNVKLRTVAEHVLGYVQGGALPEPERIELAKAIVRYRRCSGRPAPLGDGVPAPAGDARERGGAGSATPRRATAPAGPRPAPARPAADGGKGTAAPRRG</sequence>
<dbReference type="InterPro" id="IPR005561">
    <property type="entry name" value="ANTAR"/>
</dbReference>
<name>A0ABQ3R332_STRRR</name>
<feature type="region of interest" description="Disordered" evidence="1">
    <location>
        <begin position="116"/>
        <end position="170"/>
    </location>
</feature>
<accession>A0ABQ3R332</accession>
<feature type="domain" description="ANTAR" evidence="2">
    <location>
        <begin position="24"/>
        <end position="85"/>
    </location>
</feature>
<proteinExistence type="predicted"/>
<dbReference type="InterPro" id="IPR036388">
    <property type="entry name" value="WH-like_DNA-bd_sf"/>
</dbReference>
<evidence type="ECO:0000313" key="4">
    <source>
        <dbReference type="Proteomes" id="UP000646738"/>
    </source>
</evidence>